<dbReference type="KEGG" id="mng:MNEG_4709"/>
<keyword evidence="2" id="KW-1185">Reference proteome</keyword>
<name>A0A0D2MS81_9CHLO</name>
<evidence type="ECO:0000313" key="2">
    <source>
        <dbReference type="Proteomes" id="UP000054498"/>
    </source>
</evidence>
<dbReference type="Proteomes" id="UP000054498">
    <property type="component" value="Unassembled WGS sequence"/>
</dbReference>
<dbReference type="GeneID" id="25737586"/>
<protein>
    <submittedName>
        <fullName evidence="1">Uncharacterized protein</fullName>
    </submittedName>
</protein>
<dbReference type="STRING" id="145388.A0A0D2MS81"/>
<gene>
    <name evidence="1" type="ORF">MNEG_4709</name>
</gene>
<dbReference type="EMBL" id="KK100886">
    <property type="protein sequence ID" value="KIZ03252.1"/>
    <property type="molecule type" value="Genomic_DNA"/>
</dbReference>
<organism evidence="1 2">
    <name type="scientific">Monoraphidium neglectum</name>
    <dbReference type="NCBI Taxonomy" id="145388"/>
    <lineage>
        <taxon>Eukaryota</taxon>
        <taxon>Viridiplantae</taxon>
        <taxon>Chlorophyta</taxon>
        <taxon>core chlorophytes</taxon>
        <taxon>Chlorophyceae</taxon>
        <taxon>CS clade</taxon>
        <taxon>Sphaeropleales</taxon>
        <taxon>Selenastraceae</taxon>
        <taxon>Monoraphidium</taxon>
    </lineage>
</organism>
<dbReference type="RefSeq" id="XP_013902271.1">
    <property type="nucleotide sequence ID" value="XM_014046817.1"/>
</dbReference>
<sequence length="164" mass="17402">MLSTGDGATAHLAELIAGAGLRPGDAFCLKGDEGASQDIFVRAFLRAVLDQPDKVVAAPTGTLEPVTYSEHAGPAIQHLNLRNVPTPGDAERGNLVASFAPVVSLVESAERLQEWGAAPEQRLAIWMRQLPPKLPSRLMLLSDDLTASMIKGLPESMLLQAVKA</sequence>
<evidence type="ECO:0000313" key="1">
    <source>
        <dbReference type="EMBL" id="KIZ03252.1"/>
    </source>
</evidence>
<dbReference type="OrthoDB" id="507945at2759"/>
<dbReference type="AlphaFoldDB" id="A0A0D2MS81"/>
<proteinExistence type="predicted"/>
<reference evidence="1 2" key="1">
    <citation type="journal article" date="2013" name="BMC Genomics">
        <title>Reconstruction of the lipid metabolism for the microalga Monoraphidium neglectum from its genome sequence reveals characteristics suitable for biofuel production.</title>
        <authorList>
            <person name="Bogen C."/>
            <person name="Al-Dilaimi A."/>
            <person name="Albersmeier A."/>
            <person name="Wichmann J."/>
            <person name="Grundmann M."/>
            <person name="Rupp O."/>
            <person name="Lauersen K.J."/>
            <person name="Blifernez-Klassen O."/>
            <person name="Kalinowski J."/>
            <person name="Goesmann A."/>
            <person name="Mussgnug J.H."/>
            <person name="Kruse O."/>
        </authorList>
    </citation>
    <scope>NUCLEOTIDE SEQUENCE [LARGE SCALE GENOMIC DNA]</scope>
    <source>
        <strain evidence="1 2">SAG 48.87</strain>
    </source>
</reference>
<accession>A0A0D2MS81</accession>